<feature type="transmembrane region" description="Helical" evidence="7">
    <location>
        <begin position="129"/>
        <end position="150"/>
    </location>
</feature>
<dbReference type="RefSeq" id="XP_064735353.1">
    <property type="nucleotide sequence ID" value="XM_064869856.1"/>
</dbReference>
<evidence type="ECO:0000313" key="9">
    <source>
        <dbReference type="EMBL" id="KAK5947263.1"/>
    </source>
</evidence>
<evidence type="ECO:0000256" key="6">
    <source>
        <dbReference type="SAM" id="MobiDB-lite"/>
    </source>
</evidence>
<keyword evidence="3 7" id="KW-1133">Transmembrane helix</keyword>
<feature type="transmembrane region" description="Helical" evidence="7">
    <location>
        <begin position="41"/>
        <end position="61"/>
    </location>
</feature>
<feature type="compositionally biased region" description="Basic and acidic residues" evidence="6">
    <location>
        <begin position="367"/>
        <end position="376"/>
    </location>
</feature>
<feature type="transmembrane region" description="Helical" evidence="7">
    <location>
        <begin position="176"/>
        <end position="197"/>
    </location>
</feature>
<dbReference type="InterPro" id="IPR049326">
    <property type="entry name" value="Rhodopsin_dom_fungi"/>
</dbReference>
<dbReference type="Proteomes" id="UP001334248">
    <property type="component" value="Unassembled WGS sequence"/>
</dbReference>
<evidence type="ECO:0000259" key="8">
    <source>
        <dbReference type="Pfam" id="PF20684"/>
    </source>
</evidence>
<gene>
    <name evidence="9" type="ORF">PMZ80_001412</name>
</gene>
<evidence type="ECO:0000256" key="7">
    <source>
        <dbReference type="SAM" id="Phobius"/>
    </source>
</evidence>
<evidence type="ECO:0000313" key="10">
    <source>
        <dbReference type="Proteomes" id="UP001334248"/>
    </source>
</evidence>
<evidence type="ECO:0000256" key="4">
    <source>
        <dbReference type="ARBA" id="ARBA00023136"/>
    </source>
</evidence>
<comment type="caution">
    <text evidence="9">The sequence shown here is derived from an EMBL/GenBank/DDBJ whole genome shotgun (WGS) entry which is preliminary data.</text>
</comment>
<dbReference type="GeneID" id="89994861"/>
<name>A0ABR0S332_9EURO</name>
<feature type="transmembrane region" description="Helical" evidence="7">
    <location>
        <begin position="12"/>
        <end position="29"/>
    </location>
</feature>
<keyword evidence="10" id="KW-1185">Reference proteome</keyword>
<comment type="subcellular location">
    <subcellularLocation>
        <location evidence="1">Membrane</location>
        <topology evidence="1">Multi-pass membrane protein</topology>
    </subcellularLocation>
</comment>
<evidence type="ECO:0000256" key="5">
    <source>
        <dbReference type="ARBA" id="ARBA00038359"/>
    </source>
</evidence>
<feature type="transmembrane region" description="Helical" evidence="7">
    <location>
        <begin position="242"/>
        <end position="266"/>
    </location>
</feature>
<sequence>MKPTLNELNGLIWAMIVLTSIVFLSRAVIRFRRPNQTGVAADYILLLAYLFFMACSILYLATIKPIYRWQSATAKEIDMYPEYLADLVTMRKVLLINSYTLWCTLWCVKFAFLSLYWKLVQQLPIFIKMWWGVFIFTVLAFLCNIPTHLVSCRKLDFFEPAGCQSPSDMTGQLISLYYSFSADVATDLAVMFLPLAVIRKLQVTRPKKIGIAILFSIGWVCIGIAVVRVIKLGEGQGQFIPGWLALWGTIEAAVAVMVGCGPGLYVSAKEAYKSRSGRSYAGGSGVPASSGKKWFSNGGTAKSWAKMDDGLMKGSTGEIKVQSTFEMREMNRKDSEGDAELLDQPGWPLESGSAHTQASQVSYGEAHAVDRKEWRRSPPVKKIVIGRKH</sequence>
<comment type="similarity">
    <text evidence="5">Belongs to the SAT4 family.</text>
</comment>
<dbReference type="EMBL" id="JAVHJV010000001">
    <property type="protein sequence ID" value="KAK5947263.1"/>
    <property type="molecule type" value="Genomic_DNA"/>
</dbReference>
<feature type="transmembrane region" description="Helical" evidence="7">
    <location>
        <begin position="99"/>
        <end position="117"/>
    </location>
</feature>
<reference evidence="9 10" key="1">
    <citation type="journal article" date="2023" name="Res Sq">
        <title>Genomic and morphological characterization of Knufia obscura isolated from the Mars 2020 spacecraft assembly facility.</title>
        <authorList>
            <person name="Chander A.M."/>
            <person name="Teixeira M.M."/>
            <person name="Singh N.K."/>
            <person name="Williams M.P."/>
            <person name="Parker C.W."/>
            <person name="Leo P."/>
            <person name="Stajich J.E."/>
            <person name="Torok T."/>
            <person name="Tighe S."/>
            <person name="Mason C.E."/>
            <person name="Venkateswaran K."/>
        </authorList>
    </citation>
    <scope>NUCLEOTIDE SEQUENCE [LARGE SCALE GENOMIC DNA]</scope>
    <source>
        <strain evidence="9 10">CCFEE 5817</strain>
    </source>
</reference>
<proteinExistence type="inferred from homology"/>
<keyword evidence="4 7" id="KW-0472">Membrane</keyword>
<accession>A0ABR0S332</accession>
<dbReference type="PANTHER" id="PTHR33048">
    <property type="entry name" value="PTH11-LIKE INTEGRAL MEMBRANE PROTEIN (AFU_ORTHOLOGUE AFUA_5G11245)"/>
    <property type="match status" value="1"/>
</dbReference>
<feature type="compositionally biased region" description="Polar residues" evidence="6">
    <location>
        <begin position="353"/>
        <end position="362"/>
    </location>
</feature>
<dbReference type="InterPro" id="IPR052337">
    <property type="entry name" value="SAT4-like"/>
</dbReference>
<feature type="domain" description="Rhodopsin" evidence="8">
    <location>
        <begin position="26"/>
        <end position="264"/>
    </location>
</feature>
<evidence type="ECO:0000256" key="3">
    <source>
        <dbReference type="ARBA" id="ARBA00022989"/>
    </source>
</evidence>
<protein>
    <recommendedName>
        <fullName evidence="8">Rhodopsin domain-containing protein</fullName>
    </recommendedName>
</protein>
<organism evidence="9 10">
    <name type="scientific">Knufia obscura</name>
    <dbReference type="NCBI Taxonomy" id="1635080"/>
    <lineage>
        <taxon>Eukaryota</taxon>
        <taxon>Fungi</taxon>
        <taxon>Dikarya</taxon>
        <taxon>Ascomycota</taxon>
        <taxon>Pezizomycotina</taxon>
        <taxon>Eurotiomycetes</taxon>
        <taxon>Chaetothyriomycetidae</taxon>
        <taxon>Chaetothyriales</taxon>
        <taxon>Trichomeriaceae</taxon>
        <taxon>Knufia</taxon>
    </lineage>
</organism>
<feature type="region of interest" description="Disordered" evidence="6">
    <location>
        <begin position="345"/>
        <end position="389"/>
    </location>
</feature>
<feature type="transmembrane region" description="Helical" evidence="7">
    <location>
        <begin position="209"/>
        <end position="230"/>
    </location>
</feature>
<dbReference type="PANTHER" id="PTHR33048:SF146">
    <property type="entry name" value="INTEGRAL MEMBRANE PROTEIN"/>
    <property type="match status" value="1"/>
</dbReference>
<dbReference type="Pfam" id="PF20684">
    <property type="entry name" value="Fung_rhodopsin"/>
    <property type="match status" value="1"/>
</dbReference>
<evidence type="ECO:0000256" key="2">
    <source>
        <dbReference type="ARBA" id="ARBA00022692"/>
    </source>
</evidence>
<evidence type="ECO:0000256" key="1">
    <source>
        <dbReference type="ARBA" id="ARBA00004141"/>
    </source>
</evidence>
<keyword evidence="2 7" id="KW-0812">Transmembrane</keyword>